<dbReference type="InterPro" id="IPR003781">
    <property type="entry name" value="CoA-bd"/>
</dbReference>
<accession>A0A7Z2T6X3</accession>
<dbReference type="Gene3D" id="3.30.470.20">
    <property type="entry name" value="ATP-grasp fold, B domain"/>
    <property type="match status" value="1"/>
</dbReference>
<evidence type="ECO:0000313" key="4">
    <source>
        <dbReference type="Proteomes" id="UP000464262"/>
    </source>
</evidence>
<dbReference type="KEGG" id="vas:GT360_17115"/>
<dbReference type="SUPFAM" id="SSF51735">
    <property type="entry name" value="NAD(P)-binding Rossmann-fold domains"/>
    <property type="match status" value="1"/>
</dbReference>
<sequence length="896" mass="98181">MHSMESLLRPNTIAVIGASNTPGRAGYIVMSNLLSAGFKGVILPVSNKHKSVQGVLAYSSIDDLPFEPDLAIMCTKNSINVELVPKLAVKNTKCMVILATSFNDNDSALVETLKKETQRHNIRVLGPNSLGIILPWLGINASFSPIPAQRGSIAFISQSAGICTTILDWANAQSIGFSAFISLGNGSDIGFDELLDTLSIDSKTQAIILYIDSITDARRFISAARAASRNRRILVLKGGKTPEGLELAKAHNQGHVSLDIIYDSAIKRSGMLRVNSTHELFAAVETLTHPTPLRGERLLIVTNSGGPSIIATDKLMLLGGKLANITDSSIVERLNKHVPGWNGANPIDIHGDASVQRLKNVLEVLIDSHELDALLIIHSPSAACDSELAAQAVIGLIQQNKNKLRRLNIFTNWTGELTAKPARDLFTQAKIPTYRTPESAVTAFMHLVEYRRNQKQLMQTPTSIEMRSDVSLQQARQWFANKLKDNQRVSLDSYHLGDIFAFYNLDMLDTWLASDASEATHIAETIGYPVAVKLHSDDIPHKSDVQGIMLSLRTAEEVFSATNAILDRVKLTFPSARIDGVLVQAMADSAGAEEIRVKIHSDSVFGPVLLMGQGGSEWDPATDSVCALPPLNSALARYFIIRAIKAGVVKLQKRPIPFDIDAFANFLATLSQMVVDNPELEELDIHPVMVKGRQITIVDADLVIKQTNLKSAQRLAIAPYPSQLEQIATTKDGREILIRPIRPEDEPKHADFIHQVSKEDLYKRFFTDVGEFNHEALAAFTQIDYDREMAFVAQENTGDIIGVARAMITPDNSDAEFAVLIRSDQKGMGLGKQLMMKVIDYCRKRKTSQISGMTMPSNQGMLNLARGLGFKTAIDFEDGTADMVLKLSALNYTADS</sequence>
<dbReference type="SUPFAM" id="SSF55729">
    <property type="entry name" value="Acyl-CoA N-acyltransferases (Nat)"/>
    <property type="match status" value="1"/>
</dbReference>
<dbReference type="InterPro" id="IPR036291">
    <property type="entry name" value="NAD(P)-bd_dom_sf"/>
</dbReference>
<protein>
    <submittedName>
        <fullName evidence="3">GNAT family N-acetyltransferase</fullName>
    </submittedName>
</protein>
<dbReference type="RefSeq" id="WP_164650172.1">
    <property type="nucleotide sequence ID" value="NZ_CP047476.1"/>
</dbReference>
<dbReference type="Gene3D" id="3.40.50.720">
    <property type="entry name" value="NAD(P)-binding Rossmann-like Domain"/>
    <property type="match status" value="1"/>
</dbReference>
<dbReference type="Pfam" id="PF00583">
    <property type="entry name" value="Acetyltransf_1"/>
    <property type="match status" value="1"/>
</dbReference>
<dbReference type="Pfam" id="PF13549">
    <property type="entry name" value="ATP-grasp_5"/>
    <property type="match status" value="1"/>
</dbReference>
<dbReference type="Pfam" id="PF13380">
    <property type="entry name" value="CoA_binding_2"/>
    <property type="match status" value="1"/>
</dbReference>
<dbReference type="FunFam" id="3.30.1490.20:FF:000020">
    <property type="entry name" value="Protein lysine acetyltransferase"/>
    <property type="match status" value="1"/>
</dbReference>
<dbReference type="PANTHER" id="PTHR42793">
    <property type="entry name" value="COA BINDING DOMAIN CONTAINING PROTEIN"/>
    <property type="match status" value="1"/>
</dbReference>
<dbReference type="InterPro" id="IPR016181">
    <property type="entry name" value="Acyl_CoA_acyltransferase"/>
</dbReference>
<gene>
    <name evidence="3" type="ORF">GT360_17115</name>
</gene>
<organism evidence="3 4">
    <name type="scientific">Vibrio astriarenae</name>
    <dbReference type="NCBI Taxonomy" id="1481923"/>
    <lineage>
        <taxon>Bacteria</taxon>
        <taxon>Pseudomonadati</taxon>
        <taxon>Pseudomonadota</taxon>
        <taxon>Gammaproteobacteria</taxon>
        <taxon>Vibrionales</taxon>
        <taxon>Vibrionaceae</taxon>
        <taxon>Vibrio</taxon>
    </lineage>
</organism>
<dbReference type="EMBL" id="CP047476">
    <property type="protein sequence ID" value="QIA65272.1"/>
    <property type="molecule type" value="Genomic_DNA"/>
</dbReference>
<name>A0A7Z2T6X3_9VIBR</name>
<dbReference type="SUPFAM" id="SSF52210">
    <property type="entry name" value="Succinyl-CoA synthetase domains"/>
    <property type="match status" value="2"/>
</dbReference>
<dbReference type="Gene3D" id="3.40.50.261">
    <property type="entry name" value="Succinyl-CoA synthetase domains"/>
    <property type="match status" value="2"/>
</dbReference>
<dbReference type="Gene3D" id="3.40.630.30">
    <property type="match status" value="1"/>
</dbReference>
<dbReference type="GO" id="GO:0016747">
    <property type="term" value="F:acyltransferase activity, transferring groups other than amino-acyl groups"/>
    <property type="evidence" value="ECO:0007669"/>
    <property type="project" value="InterPro"/>
</dbReference>
<evidence type="ECO:0000313" key="3">
    <source>
        <dbReference type="EMBL" id="QIA65272.1"/>
    </source>
</evidence>
<dbReference type="Proteomes" id="UP000464262">
    <property type="component" value="Chromosome 2"/>
</dbReference>
<dbReference type="SUPFAM" id="SSF56059">
    <property type="entry name" value="Glutathione synthetase ATP-binding domain-like"/>
    <property type="match status" value="1"/>
</dbReference>
<dbReference type="InterPro" id="IPR016102">
    <property type="entry name" value="Succinyl-CoA_synth-like"/>
</dbReference>
<dbReference type="PROSITE" id="PS51186">
    <property type="entry name" value="GNAT"/>
    <property type="match status" value="1"/>
</dbReference>
<keyword evidence="3" id="KW-0808">Transferase</keyword>
<dbReference type="SMART" id="SM00881">
    <property type="entry name" value="CoA_binding"/>
    <property type="match status" value="1"/>
</dbReference>
<dbReference type="AlphaFoldDB" id="A0A7Z2T6X3"/>
<proteinExistence type="inferred from homology"/>
<keyword evidence="4" id="KW-1185">Reference proteome</keyword>
<reference evidence="3 4" key="1">
    <citation type="submission" date="2020-01" db="EMBL/GenBank/DDBJ databases">
        <title>Whole genome and functional gene identification of agarase of Vibrio HN897.</title>
        <authorList>
            <person name="Liu Y."/>
            <person name="Zhao Z."/>
        </authorList>
    </citation>
    <scope>NUCLEOTIDE SEQUENCE [LARGE SCALE GENOMIC DNA]</scope>
    <source>
        <strain evidence="3 4">HN897</strain>
    </source>
</reference>
<dbReference type="InterPro" id="IPR032875">
    <property type="entry name" value="Succ_CoA_lig_flav_dom"/>
</dbReference>
<evidence type="ECO:0000256" key="1">
    <source>
        <dbReference type="ARBA" id="ARBA00060888"/>
    </source>
</evidence>
<dbReference type="InterPro" id="IPR013815">
    <property type="entry name" value="ATP_grasp_subdomain_1"/>
</dbReference>
<feature type="domain" description="N-acetyltransferase" evidence="2">
    <location>
        <begin position="736"/>
        <end position="888"/>
    </location>
</feature>
<dbReference type="PANTHER" id="PTHR42793:SF1">
    <property type="entry name" value="PEPTIDYL-LYSINE N-ACETYLTRANSFERASE PATZ"/>
    <property type="match status" value="1"/>
</dbReference>
<dbReference type="Gene3D" id="3.30.1490.20">
    <property type="entry name" value="ATP-grasp fold, A domain"/>
    <property type="match status" value="1"/>
</dbReference>
<dbReference type="CDD" id="cd04301">
    <property type="entry name" value="NAT_SF"/>
    <property type="match status" value="1"/>
</dbReference>
<evidence type="ECO:0000259" key="2">
    <source>
        <dbReference type="PROSITE" id="PS51186"/>
    </source>
</evidence>
<dbReference type="InterPro" id="IPR000182">
    <property type="entry name" value="GNAT_dom"/>
</dbReference>
<dbReference type="GO" id="GO:0005524">
    <property type="term" value="F:ATP binding"/>
    <property type="evidence" value="ECO:0007669"/>
    <property type="project" value="InterPro"/>
</dbReference>
<comment type="similarity">
    <text evidence="1">In the N-terminal section; belongs to the acetate CoA ligase alpha subunit family.</text>
</comment>
<dbReference type="Pfam" id="PF13607">
    <property type="entry name" value="Succ_CoA_lig"/>
    <property type="match status" value="1"/>
</dbReference>